<organism evidence="1 2">
    <name type="scientific">Shinella curvata</name>
    <dbReference type="NCBI Taxonomy" id="1817964"/>
    <lineage>
        <taxon>Bacteria</taxon>
        <taxon>Pseudomonadati</taxon>
        <taxon>Pseudomonadota</taxon>
        <taxon>Alphaproteobacteria</taxon>
        <taxon>Hyphomicrobiales</taxon>
        <taxon>Rhizobiaceae</taxon>
        <taxon>Shinella</taxon>
    </lineage>
</organism>
<dbReference type="RefSeq" id="WP_244760243.1">
    <property type="nucleotide sequence ID" value="NZ_JALJCJ010000002.1"/>
</dbReference>
<proteinExistence type="predicted"/>
<evidence type="ECO:0000313" key="1">
    <source>
        <dbReference type="EMBL" id="MDO6122557.1"/>
    </source>
</evidence>
<comment type="caution">
    <text evidence="1">The sequence shown here is derived from an EMBL/GenBank/DDBJ whole genome shotgun (WGS) entry which is preliminary data.</text>
</comment>
<name>A0ABT8XFL8_9HYPH</name>
<keyword evidence="2" id="KW-1185">Reference proteome</keyword>
<evidence type="ECO:0000313" key="2">
    <source>
        <dbReference type="Proteomes" id="UP001177080"/>
    </source>
</evidence>
<accession>A0ABT8XFL8</accession>
<reference evidence="1" key="1">
    <citation type="submission" date="2022-04" db="EMBL/GenBank/DDBJ databases">
        <title>Shinella lacus sp. nov., a novel member of the genus Shinella from water.</title>
        <authorList>
            <person name="Deng Y."/>
        </authorList>
    </citation>
    <scope>NUCLEOTIDE SEQUENCE</scope>
    <source>
        <strain evidence="1">JCM 31239</strain>
    </source>
</reference>
<dbReference type="EMBL" id="WHSC02000006">
    <property type="protein sequence ID" value="MDO6122557.1"/>
    <property type="molecule type" value="Genomic_DNA"/>
</dbReference>
<dbReference type="Proteomes" id="UP001177080">
    <property type="component" value="Unassembled WGS sequence"/>
</dbReference>
<sequence length="90" mass="9840">MPVYHKVSQHDISKETDLVVTIIDGVGGPCAFITDPAQARDTIPLPVEEALASARQMISGDLNPRRLVVVDAHDLWEEQWGRLVPARIGG</sequence>
<protein>
    <submittedName>
        <fullName evidence="1">Uncharacterized protein</fullName>
    </submittedName>
</protein>
<gene>
    <name evidence="1" type="ORF">GB928_015305</name>
</gene>